<name>A0AAE9XAH3_PORGN</name>
<organism evidence="1 2">
    <name type="scientific">Porphyromonas gingivalis</name>
    <name type="common">Bacteroides gingivalis</name>
    <dbReference type="NCBI Taxonomy" id="837"/>
    <lineage>
        <taxon>Bacteria</taxon>
        <taxon>Pseudomonadati</taxon>
        <taxon>Bacteroidota</taxon>
        <taxon>Bacteroidia</taxon>
        <taxon>Bacteroidales</taxon>
        <taxon>Porphyromonadaceae</taxon>
        <taxon>Porphyromonas</taxon>
    </lineage>
</organism>
<dbReference type="Proteomes" id="UP001179540">
    <property type="component" value="Chromosome"/>
</dbReference>
<dbReference type="Pfam" id="PF07877">
    <property type="entry name" value="DUF1661"/>
    <property type="match status" value="1"/>
</dbReference>
<evidence type="ECO:0000313" key="1">
    <source>
        <dbReference type="EMBL" id="WCG00180.1"/>
    </source>
</evidence>
<evidence type="ECO:0000313" key="2">
    <source>
        <dbReference type="Proteomes" id="UP001179540"/>
    </source>
</evidence>
<reference evidence="1" key="1">
    <citation type="submission" date="2023-01" db="EMBL/GenBank/DDBJ databases">
        <title>Phages are important unrecognized players in the ecology of the oral pathogen Porphyromonas gingivalis.</title>
        <authorList>
            <person name="Matrishin C.B."/>
            <person name="Kauffman K.M."/>
        </authorList>
    </citation>
    <scope>NUCLEOTIDE SEQUENCE</scope>
    <source>
        <strain evidence="1">HG1691old</strain>
    </source>
</reference>
<proteinExistence type="predicted"/>
<accession>A0AAE9XAH3</accession>
<dbReference type="InterPro" id="IPR012456">
    <property type="entry name" value="DUF1661"/>
</dbReference>
<protein>
    <submittedName>
        <fullName evidence="1">DUF1661 domain-containing protein</fullName>
    </submittedName>
</protein>
<dbReference type="AlphaFoldDB" id="A0AAE9XAH3"/>
<dbReference type="EMBL" id="CP116613">
    <property type="protein sequence ID" value="WCG00180.1"/>
    <property type="molecule type" value="Genomic_DNA"/>
</dbReference>
<sequence length="44" mass="5547">MWRAIFYVLVREVKNLRAKTKKFSRVFSRKHEPQSARFRRDFFI</sequence>
<gene>
    <name evidence="1" type="ORF">NY149_10870</name>
</gene>
<dbReference type="RefSeq" id="WP_234231968.1">
    <property type="nucleotide sequence ID" value="NZ_BAABSK010000028.1"/>
</dbReference>